<feature type="chain" id="PRO_5001461348" description="Tetratricopeptide repeat protein" evidence="3">
    <location>
        <begin position="38"/>
        <end position="445"/>
    </location>
</feature>
<keyword evidence="3" id="KW-0732">Signal</keyword>
<dbReference type="PATRIC" id="fig|1454004.3.peg.2548"/>
<reference evidence="4" key="1">
    <citation type="submission" date="2014-02" db="EMBL/GenBank/DDBJ databases">
        <title>Expanding our view of genomic diversity in Candidatus Accumulibacter clades.</title>
        <authorList>
            <person name="Skennerton C.T."/>
            <person name="Barr J.J."/>
            <person name="Slater F.R."/>
            <person name="Bond P.L."/>
            <person name="Tyson G.W."/>
        </authorList>
    </citation>
    <scope>NUCLEOTIDE SEQUENCE [LARGE SCALE GENOMIC DNA]</scope>
</reference>
<dbReference type="Proteomes" id="UP000022141">
    <property type="component" value="Unassembled WGS sequence"/>
</dbReference>
<feature type="compositionally biased region" description="Low complexity" evidence="1">
    <location>
        <begin position="204"/>
        <end position="226"/>
    </location>
</feature>
<accession>A0A011PJA0</accession>
<keyword evidence="2" id="KW-1133">Transmembrane helix</keyword>
<evidence type="ECO:0000313" key="4">
    <source>
        <dbReference type="EMBL" id="EXI87601.1"/>
    </source>
</evidence>
<evidence type="ECO:0000256" key="2">
    <source>
        <dbReference type="SAM" id="Phobius"/>
    </source>
</evidence>
<protein>
    <recommendedName>
        <fullName evidence="6">Tetratricopeptide repeat protein</fullName>
    </recommendedName>
</protein>
<feature type="region of interest" description="Disordered" evidence="1">
    <location>
        <begin position="201"/>
        <end position="228"/>
    </location>
</feature>
<name>A0A011PJA0_ACCRE</name>
<keyword evidence="2" id="KW-0472">Membrane</keyword>
<dbReference type="InterPro" id="IPR011990">
    <property type="entry name" value="TPR-like_helical_dom_sf"/>
</dbReference>
<organism evidence="4 5">
    <name type="scientific">Accumulibacter regalis</name>
    <dbReference type="NCBI Taxonomy" id="522306"/>
    <lineage>
        <taxon>Bacteria</taxon>
        <taxon>Pseudomonadati</taxon>
        <taxon>Pseudomonadota</taxon>
        <taxon>Betaproteobacteria</taxon>
        <taxon>Candidatus Accumulibacter</taxon>
    </lineage>
</organism>
<feature type="signal peptide" evidence="3">
    <location>
        <begin position="1"/>
        <end position="37"/>
    </location>
</feature>
<dbReference type="EMBL" id="JEMY01000033">
    <property type="protein sequence ID" value="EXI87601.1"/>
    <property type="molecule type" value="Genomic_DNA"/>
</dbReference>
<keyword evidence="5" id="KW-1185">Reference proteome</keyword>
<dbReference type="AlphaFoldDB" id="A0A011PJA0"/>
<evidence type="ECO:0008006" key="6">
    <source>
        <dbReference type="Google" id="ProtNLM"/>
    </source>
</evidence>
<proteinExistence type="predicted"/>
<feature type="transmembrane region" description="Helical" evidence="2">
    <location>
        <begin position="240"/>
        <end position="258"/>
    </location>
</feature>
<dbReference type="SUPFAM" id="SSF48452">
    <property type="entry name" value="TPR-like"/>
    <property type="match status" value="1"/>
</dbReference>
<sequence length="445" mass="47625">MYSDDSIPTDPMSMKTKHLLRHAVTALLLLASFAALPAEQEQAENDWQIDNATVTEVPFFRQLIDGQWFERRPRNRGTFLEVRATLKVAGDGSFGPSSLATAGLLAGAGDVPIGAELLAVGVVRTNCLYLRAPIGAGNETFAKLGAGNEIAILRESDANGPLFLRTRAPSLELCMVFELPDTPPSPLRWRFAERTIPLAAGTRSPAESEAAASDPLDSAASLASSPSVPPLWRRAISSPLLWTALVLAALALVGGVALQRLWRRHRLANGSGSHADSSSALDIPRVGAAHQPTRFASVEPEAGAGHLQFHDAMAALRLGDWERANAVFGEAIAVGLTPTFEAGAWSLRGEAMLNDGDLVGAATCFLRALSSPGVTVEAALPAASQLAAIYRQLRLRRDAVKMEDVRARINPFAGDLGPQRLELIASLARELKHKKRTRMLARLIP</sequence>
<comment type="caution">
    <text evidence="4">The sequence shown here is derived from an EMBL/GenBank/DDBJ whole genome shotgun (WGS) entry which is preliminary data.</text>
</comment>
<dbReference type="eggNOG" id="COG0457">
    <property type="taxonomic scope" value="Bacteria"/>
</dbReference>
<dbReference type="STRING" id="1454004.AW11_02465"/>
<keyword evidence="2" id="KW-0812">Transmembrane</keyword>
<evidence type="ECO:0000256" key="3">
    <source>
        <dbReference type="SAM" id="SignalP"/>
    </source>
</evidence>
<evidence type="ECO:0000313" key="5">
    <source>
        <dbReference type="Proteomes" id="UP000022141"/>
    </source>
</evidence>
<evidence type="ECO:0000256" key="1">
    <source>
        <dbReference type="SAM" id="MobiDB-lite"/>
    </source>
</evidence>
<dbReference type="Gene3D" id="1.25.40.10">
    <property type="entry name" value="Tetratricopeptide repeat domain"/>
    <property type="match status" value="1"/>
</dbReference>
<gene>
    <name evidence="4" type="ORF">AW11_02465</name>
</gene>